<sequence length="296" mass="34211">MAEQKEELERLKQRRSAAQTAFTRRANYLTSRATALGESEMVGEWRTFKSDHLRVRDAGFEYVTALREAEDERAEEIAEQIDKKTAECDNKFDETEQVVLKSFWTRFAEEAITTLANEAESAMDKAEETDYHQLSRKQCDLMNKSLEREVYELEKEVNDWMNLIPRSMLTESKDCVRKLKKRREKLWDEWAWQGNSQGFCLVSKRKSQMKRQRKTKVDNGASLVRKQHLLVLNLSLSHSTLITLNPQSEPSSLACPASPQISAMVHFQMPRTHHSERSTHCKVVLAGTLGLTMIDP</sequence>
<comment type="caution">
    <text evidence="2">The sequence shown here is derived from an EMBL/GenBank/DDBJ whole genome shotgun (WGS) entry which is preliminary data.</text>
</comment>
<feature type="coiled-coil region" evidence="1">
    <location>
        <begin position="67"/>
        <end position="163"/>
    </location>
</feature>
<keyword evidence="1" id="KW-0175">Coiled coil</keyword>
<name>A0AAV1PL10_SCOSC</name>
<evidence type="ECO:0000313" key="3">
    <source>
        <dbReference type="Proteomes" id="UP001314229"/>
    </source>
</evidence>
<reference evidence="2 3" key="1">
    <citation type="submission" date="2024-01" db="EMBL/GenBank/DDBJ databases">
        <authorList>
            <person name="Alioto T."/>
            <person name="Alioto T."/>
            <person name="Gomez Garrido J."/>
        </authorList>
    </citation>
    <scope>NUCLEOTIDE SEQUENCE [LARGE SCALE GENOMIC DNA]</scope>
</reference>
<evidence type="ECO:0000256" key="1">
    <source>
        <dbReference type="SAM" id="Coils"/>
    </source>
</evidence>
<dbReference type="EMBL" id="CAWUFR010000193">
    <property type="protein sequence ID" value="CAK6972110.1"/>
    <property type="molecule type" value="Genomic_DNA"/>
</dbReference>
<proteinExistence type="predicted"/>
<protein>
    <submittedName>
        <fullName evidence="2">Uncharacterized protein</fullName>
    </submittedName>
</protein>
<dbReference type="AlphaFoldDB" id="A0AAV1PL10"/>
<gene>
    <name evidence="2" type="ORF">FSCOSCO3_A002345</name>
</gene>
<organism evidence="2 3">
    <name type="scientific">Scomber scombrus</name>
    <name type="common">Atlantic mackerel</name>
    <name type="synonym">Scomber vernalis</name>
    <dbReference type="NCBI Taxonomy" id="13677"/>
    <lineage>
        <taxon>Eukaryota</taxon>
        <taxon>Metazoa</taxon>
        <taxon>Chordata</taxon>
        <taxon>Craniata</taxon>
        <taxon>Vertebrata</taxon>
        <taxon>Euteleostomi</taxon>
        <taxon>Actinopterygii</taxon>
        <taxon>Neopterygii</taxon>
        <taxon>Teleostei</taxon>
        <taxon>Neoteleostei</taxon>
        <taxon>Acanthomorphata</taxon>
        <taxon>Pelagiaria</taxon>
        <taxon>Scombriformes</taxon>
        <taxon>Scombridae</taxon>
        <taxon>Scomber</taxon>
    </lineage>
</organism>
<dbReference type="Proteomes" id="UP001314229">
    <property type="component" value="Unassembled WGS sequence"/>
</dbReference>
<accession>A0AAV1PL10</accession>
<evidence type="ECO:0000313" key="2">
    <source>
        <dbReference type="EMBL" id="CAK6972110.1"/>
    </source>
</evidence>
<keyword evidence="3" id="KW-1185">Reference proteome</keyword>